<evidence type="ECO:0000256" key="2">
    <source>
        <dbReference type="SAM" id="Phobius"/>
    </source>
</evidence>
<comment type="caution">
    <text evidence="3">The sequence shown here is derived from an EMBL/GenBank/DDBJ whole genome shotgun (WGS) entry which is preliminary data.</text>
</comment>
<dbReference type="EMBL" id="NOIH01000027">
    <property type="protein sequence ID" value="OYD52749.1"/>
    <property type="molecule type" value="Genomic_DNA"/>
</dbReference>
<sequence length="336" mass="36837">MATSASTAAVDPPRSALRRQLDRWLFRLGAPERGPIELVQRRIYVLPSRAGLVFAVALVVMLLASINYSLSLGYGLVFLLAGAGVASILHAFHNLLGLRLRPGRCEPVFCGETASFGLVVENPRAARRPALSLRLGTRHTRFELAPGETRDVQVPAATHRRGLTQPGRMVLETYWPLGLIRAWSVFVPDMPCVVYPAPEATPPPLPPDGEAEGRGRATSRPGDDDFAGLRAHQRADSPRHVAWKVLARGGPLLTKQFSGEAGADLDLAWERLPAHLDTEARLSRLAAWLLAAERSGRRYALRLPMVVCPPGHGHEHLHRCLRELALHGSARQENDR</sequence>
<dbReference type="PANTHER" id="PTHR34351:SF1">
    <property type="entry name" value="SLR1927 PROTEIN"/>
    <property type="match status" value="1"/>
</dbReference>
<keyword evidence="2" id="KW-0812">Transmembrane</keyword>
<proteinExistence type="predicted"/>
<evidence type="ECO:0000256" key="1">
    <source>
        <dbReference type="SAM" id="MobiDB-lite"/>
    </source>
</evidence>
<accession>A0A235EUQ5</accession>
<keyword evidence="2" id="KW-0472">Membrane</keyword>
<feature type="region of interest" description="Disordered" evidence="1">
    <location>
        <begin position="199"/>
        <end position="233"/>
    </location>
</feature>
<name>A0A235EUQ5_9RHOO</name>
<evidence type="ECO:0000313" key="4">
    <source>
        <dbReference type="Proteomes" id="UP000215181"/>
    </source>
</evidence>
<dbReference type="RefSeq" id="WP_094269488.1">
    <property type="nucleotide sequence ID" value="NZ_NOIH01000027.1"/>
</dbReference>
<feature type="transmembrane region" description="Helical" evidence="2">
    <location>
        <begin position="43"/>
        <end position="66"/>
    </location>
</feature>
<keyword evidence="2" id="KW-1133">Transmembrane helix</keyword>
<feature type="transmembrane region" description="Helical" evidence="2">
    <location>
        <begin position="72"/>
        <end position="92"/>
    </location>
</feature>
<evidence type="ECO:0000313" key="3">
    <source>
        <dbReference type="EMBL" id="OYD52749.1"/>
    </source>
</evidence>
<protein>
    <submittedName>
        <fullName evidence="3">Uncharacterized protein</fullName>
    </submittedName>
</protein>
<reference evidence="3 4" key="1">
    <citation type="submission" date="2017-07" db="EMBL/GenBank/DDBJ databases">
        <title>Thauera sp. KNDSS-Mac4 genome sequence and assembly.</title>
        <authorList>
            <person name="Mayilraj S."/>
        </authorList>
    </citation>
    <scope>NUCLEOTIDE SEQUENCE [LARGE SCALE GENOMIC DNA]</scope>
    <source>
        <strain evidence="3 4">KNDSS-Mac4</strain>
    </source>
</reference>
<dbReference type="PANTHER" id="PTHR34351">
    <property type="entry name" value="SLR1927 PROTEIN-RELATED"/>
    <property type="match status" value="1"/>
</dbReference>
<gene>
    <name evidence="3" type="ORF">CGK74_16350</name>
</gene>
<dbReference type="Proteomes" id="UP000215181">
    <property type="component" value="Unassembled WGS sequence"/>
</dbReference>
<organism evidence="3 4">
    <name type="scientific">Thauera propionica</name>
    <dbReference type="NCBI Taxonomy" id="2019431"/>
    <lineage>
        <taxon>Bacteria</taxon>
        <taxon>Pseudomonadati</taxon>
        <taxon>Pseudomonadota</taxon>
        <taxon>Betaproteobacteria</taxon>
        <taxon>Rhodocyclales</taxon>
        <taxon>Zoogloeaceae</taxon>
        <taxon>Thauera</taxon>
    </lineage>
</organism>
<dbReference type="OrthoDB" id="5298497at2"/>
<keyword evidence="4" id="KW-1185">Reference proteome</keyword>
<dbReference type="AlphaFoldDB" id="A0A235EUQ5"/>